<dbReference type="EMBL" id="RKQP01000001">
    <property type="protein sequence ID" value="RPE86036.1"/>
    <property type="molecule type" value="Genomic_DNA"/>
</dbReference>
<gene>
    <name evidence="1" type="ORF">EDC46_0427</name>
</gene>
<name>A0A3N4VSF2_9PAST</name>
<accession>A0A3N4VSF2</accession>
<evidence type="ECO:0000313" key="1">
    <source>
        <dbReference type="EMBL" id="RPE86036.1"/>
    </source>
</evidence>
<keyword evidence="2" id="KW-1185">Reference proteome</keyword>
<dbReference type="OrthoDB" id="5672739at2"/>
<reference evidence="1 2" key="1">
    <citation type="submission" date="2018-11" db="EMBL/GenBank/DDBJ databases">
        <title>Genomic Encyclopedia of Type Strains, Phase IV (KMG-IV): sequencing the most valuable type-strain genomes for metagenomic binning, comparative biology and taxonomic classification.</title>
        <authorList>
            <person name="Goeker M."/>
        </authorList>
    </citation>
    <scope>NUCLEOTIDE SEQUENCE [LARGE SCALE GENOMIC DNA]</scope>
    <source>
        <strain evidence="1 2">DSM 27238</strain>
    </source>
</reference>
<proteinExistence type="predicted"/>
<organism evidence="1 2">
    <name type="scientific">Vespertiliibacter pulmonis</name>
    <dbReference type="NCBI Taxonomy" id="1443036"/>
    <lineage>
        <taxon>Bacteria</taxon>
        <taxon>Pseudomonadati</taxon>
        <taxon>Pseudomonadota</taxon>
        <taxon>Gammaproteobacteria</taxon>
        <taxon>Pasteurellales</taxon>
        <taxon>Pasteurellaceae</taxon>
        <taxon>Vespertiliibacter</taxon>
    </lineage>
</organism>
<protein>
    <submittedName>
        <fullName evidence="1">Uncharacterized protein</fullName>
    </submittedName>
</protein>
<dbReference type="Proteomes" id="UP000281691">
    <property type="component" value="Unassembled WGS sequence"/>
</dbReference>
<dbReference type="AlphaFoldDB" id="A0A3N4VSF2"/>
<comment type="caution">
    <text evidence="1">The sequence shown here is derived from an EMBL/GenBank/DDBJ whole genome shotgun (WGS) entry which is preliminary data.</text>
</comment>
<dbReference type="RefSeq" id="WP_124210598.1">
    <property type="nucleotide sequence ID" value="NZ_CP016615.1"/>
</dbReference>
<sequence>MAKNMRAADLGGATEGLYIPEYATTIVISEMHNCSALSRIVNPKHNIVELGLNCAPVAHYTILDNIEVGDFTDGSWNGETWSPDNPFRSGEIRLCHSVPIKTKFSREEATLMCNRWEQFQDGYETAIGRALRDLTERYGFTVLAASANPLLRGGRAGALSGNINLGDTENPLTVGKSTGISAMSVLQAMEQALQEGGVTCGGNALKIVASPAFYSRLRAEQSNLGAGCCLPDNPIVTGMVHPMLGMEVYSSLHMPRYRRPDGKVVEYVLMVDPENIAAPSRLDYLEWQTVLNDIYLVGNYRFDVAALSNKSIAVAAVVVEA</sequence>
<evidence type="ECO:0000313" key="2">
    <source>
        <dbReference type="Proteomes" id="UP000281691"/>
    </source>
</evidence>